<dbReference type="PROSITE" id="PS00109">
    <property type="entry name" value="PROTEIN_KINASE_TYR"/>
    <property type="match status" value="1"/>
</dbReference>
<dbReference type="GO" id="GO:0004672">
    <property type="term" value="F:protein kinase activity"/>
    <property type="evidence" value="ECO:0007669"/>
    <property type="project" value="InterPro"/>
</dbReference>
<dbReference type="Pfam" id="PF17667">
    <property type="entry name" value="Pkinase_fungal"/>
    <property type="match status" value="1"/>
</dbReference>
<proteinExistence type="predicted"/>
<dbReference type="AlphaFoldDB" id="A0A0C9W316"/>
<feature type="region of interest" description="Disordered" evidence="1">
    <location>
        <begin position="594"/>
        <end position="642"/>
    </location>
</feature>
<dbReference type="Proteomes" id="UP000054279">
    <property type="component" value="Unassembled WGS sequence"/>
</dbReference>
<feature type="domain" description="Protein kinase" evidence="2">
    <location>
        <begin position="269"/>
        <end position="642"/>
    </location>
</feature>
<dbReference type="InterPro" id="IPR011009">
    <property type="entry name" value="Kinase-like_dom_sf"/>
</dbReference>
<dbReference type="PROSITE" id="PS50011">
    <property type="entry name" value="PROTEIN_KINASE_DOM"/>
    <property type="match status" value="1"/>
</dbReference>
<dbReference type="InterPro" id="IPR040976">
    <property type="entry name" value="Pkinase_fungal"/>
</dbReference>
<protein>
    <recommendedName>
        <fullName evidence="2">Protein kinase domain-containing protein</fullName>
    </recommendedName>
</protein>
<dbReference type="Gene3D" id="1.10.510.10">
    <property type="entry name" value="Transferase(Phosphotransferase) domain 1"/>
    <property type="match status" value="1"/>
</dbReference>
<name>A0A0C9W316_SPHS4</name>
<feature type="compositionally biased region" description="Basic and acidic residues" evidence="1">
    <location>
        <begin position="595"/>
        <end position="617"/>
    </location>
</feature>
<dbReference type="OrthoDB" id="5584477at2759"/>
<dbReference type="GO" id="GO:0005524">
    <property type="term" value="F:ATP binding"/>
    <property type="evidence" value="ECO:0007669"/>
    <property type="project" value="InterPro"/>
</dbReference>
<evidence type="ECO:0000313" key="3">
    <source>
        <dbReference type="EMBL" id="KIJ46115.1"/>
    </source>
</evidence>
<dbReference type="HOGENOM" id="CLU_005513_6_1_1"/>
<sequence>MLRELDSDKRTARFVAFVRSCFEGYWLPHDDFFQNLFPIKRSTTSTLRQVREGFYNDQLRYKRWKTIPKSPKSVDTLYTPLTNLMNNIIAEFGVPREARRFINTHSTQIEGADDLPFSPGIFLSGGGPEFNRTAASLPCPRYRNAISPIEVCLDTDDQIYARDRLAVFMQEIFVTQGSRRFAYGLVITPNVLTMYMFDHSGIAVSPPLDYHKHPEQFAIIISGMAANPQRIGFDSSVWGDDTGALVRSTVSPPGSRKKYQKYRIEDEIFQFPFMPGRGTLVWLVSLENSTENIQYVIKDAWIAHTGVDGHESEGTLLALAKERGVNKGLAQIEHFEEVQQRNGIATPDTTLRNRRMGRITDEQLLWDRIHTRIILKGHGKTIDNFDNRLELLYAFRDAVVAHRHLHNDAGILHRDISINNILINSNGEEGNRGLLIDLDHAIRVDNDSPYSKIPLIGTWRFMSYNVLDKRPPTFLDDLQSFYYVLLWVVYSHSAPHRRQRVPRRLQLWDSEYAPDSKRSFIMSHLEDPIPAYFGQAFPKLLKALGKFFIERFQGEYGIPPPDLHNDYDVFIKHINTAISELELEPEVETLPPCLTHEKPLAGGDEPDHSLVQEETQHQRKRRRRSFWITNAERRPKRSTAKY</sequence>
<organism evidence="3 4">
    <name type="scientific">Sphaerobolus stellatus (strain SS14)</name>
    <dbReference type="NCBI Taxonomy" id="990650"/>
    <lineage>
        <taxon>Eukaryota</taxon>
        <taxon>Fungi</taxon>
        <taxon>Dikarya</taxon>
        <taxon>Basidiomycota</taxon>
        <taxon>Agaricomycotina</taxon>
        <taxon>Agaricomycetes</taxon>
        <taxon>Phallomycetidae</taxon>
        <taxon>Geastrales</taxon>
        <taxon>Sphaerobolaceae</taxon>
        <taxon>Sphaerobolus</taxon>
    </lineage>
</organism>
<dbReference type="SUPFAM" id="SSF56112">
    <property type="entry name" value="Protein kinase-like (PK-like)"/>
    <property type="match status" value="1"/>
</dbReference>
<dbReference type="InterPro" id="IPR000719">
    <property type="entry name" value="Prot_kinase_dom"/>
</dbReference>
<evidence type="ECO:0000313" key="4">
    <source>
        <dbReference type="Proteomes" id="UP000054279"/>
    </source>
</evidence>
<dbReference type="EMBL" id="KN837109">
    <property type="protein sequence ID" value="KIJ46115.1"/>
    <property type="molecule type" value="Genomic_DNA"/>
</dbReference>
<evidence type="ECO:0000259" key="2">
    <source>
        <dbReference type="PROSITE" id="PS50011"/>
    </source>
</evidence>
<reference evidence="3 4" key="1">
    <citation type="submission" date="2014-06" db="EMBL/GenBank/DDBJ databases">
        <title>Evolutionary Origins and Diversification of the Mycorrhizal Mutualists.</title>
        <authorList>
            <consortium name="DOE Joint Genome Institute"/>
            <consortium name="Mycorrhizal Genomics Consortium"/>
            <person name="Kohler A."/>
            <person name="Kuo A."/>
            <person name="Nagy L.G."/>
            <person name="Floudas D."/>
            <person name="Copeland A."/>
            <person name="Barry K.W."/>
            <person name="Cichocki N."/>
            <person name="Veneault-Fourrey C."/>
            <person name="LaButti K."/>
            <person name="Lindquist E.A."/>
            <person name="Lipzen A."/>
            <person name="Lundell T."/>
            <person name="Morin E."/>
            <person name="Murat C."/>
            <person name="Riley R."/>
            <person name="Ohm R."/>
            <person name="Sun H."/>
            <person name="Tunlid A."/>
            <person name="Henrissat B."/>
            <person name="Grigoriev I.V."/>
            <person name="Hibbett D.S."/>
            <person name="Martin F."/>
        </authorList>
    </citation>
    <scope>NUCLEOTIDE SEQUENCE [LARGE SCALE GENOMIC DNA]</scope>
    <source>
        <strain evidence="3 4">SS14</strain>
    </source>
</reference>
<keyword evidence="4" id="KW-1185">Reference proteome</keyword>
<accession>A0A0C9W316</accession>
<dbReference type="InterPro" id="IPR008266">
    <property type="entry name" value="Tyr_kinase_AS"/>
</dbReference>
<dbReference type="PANTHER" id="PTHR38248:SF2">
    <property type="entry name" value="FUNK1 11"/>
    <property type="match status" value="1"/>
</dbReference>
<evidence type="ECO:0000256" key="1">
    <source>
        <dbReference type="SAM" id="MobiDB-lite"/>
    </source>
</evidence>
<gene>
    <name evidence="3" type="ORF">M422DRAFT_778606</name>
</gene>
<dbReference type="PANTHER" id="PTHR38248">
    <property type="entry name" value="FUNK1 6"/>
    <property type="match status" value="1"/>
</dbReference>